<organism evidence="1 2">
    <name type="scientific">Bacillus thuringiensis</name>
    <dbReference type="NCBI Taxonomy" id="1428"/>
    <lineage>
        <taxon>Bacteria</taxon>
        <taxon>Bacillati</taxon>
        <taxon>Bacillota</taxon>
        <taxon>Bacilli</taxon>
        <taxon>Bacillales</taxon>
        <taxon>Bacillaceae</taxon>
        <taxon>Bacillus</taxon>
        <taxon>Bacillus cereus group</taxon>
    </lineage>
</organism>
<dbReference type="AlphaFoldDB" id="A0A9X5N2R8"/>
<accession>A0A9X5N2R8</accession>
<name>A0A9X5N2R8_BACTU</name>
<dbReference type="Proteomes" id="UP000175994">
    <property type="component" value="Unassembled WGS sequence"/>
</dbReference>
<gene>
    <name evidence="1" type="ORF">BTGOE4_28090</name>
</gene>
<sequence length="219" mass="24593">MKNTPIPAAIRTEDTGIGMKLSYIESSTVGEVVGKFSKASTAAKDDAYQLAKGSGGVKGTGDIGTPPRYGERRISKELYDELRDGTPTAKLREKVNEGIEDKIGTPDPALPGKYITDRLQADHIVLMKNIEKMENFDKLTKEQQLKVLNNEENFLGLSEAANKSKGSKSYSDWTIYKKEKIEVDPKFREEMIKKEKELEMKLQKQIDDFVEGNKKDIDK</sequence>
<evidence type="ECO:0008006" key="3">
    <source>
        <dbReference type="Google" id="ProtNLM"/>
    </source>
</evidence>
<evidence type="ECO:0000313" key="2">
    <source>
        <dbReference type="Proteomes" id="UP000175994"/>
    </source>
</evidence>
<reference evidence="1 2" key="1">
    <citation type="submission" date="2016-04" db="EMBL/GenBank/DDBJ databases">
        <title>Bacillus thuringiensis and Bacillus weihenstephanensis as novel biocontrol agents of wilt causing Verticillium species.</title>
        <authorList>
            <person name="Hollensteiner J."/>
            <person name="Wemheuer F."/>
            <person name="Harting R."/>
            <person name="Kolarzyk A."/>
            <person name="Diaz-Valerio S."/>
            <person name="Poehlein A."/>
            <person name="Brzuszkiewicz E."/>
            <person name="Nesemann K."/>
            <person name="Braus-Stromeyer S."/>
            <person name="Braus G."/>
            <person name="Daniel R."/>
            <person name="Liesegang H."/>
        </authorList>
    </citation>
    <scope>NUCLEOTIDE SEQUENCE [LARGE SCALE GENOMIC DNA]</scope>
    <source>
        <strain evidence="1 2">GOE4</strain>
    </source>
</reference>
<protein>
    <recommendedName>
        <fullName evidence="3">Toxin/Nuclease N-terminal domain-containing protein</fullName>
    </recommendedName>
</protein>
<proteinExistence type="predicted"/>
<comment type="caution">
    <text evidence="1">The sequence shown here is derived from an EMBL/GenBank/DDBJ whole genome shotgun (WGS) entry which is preliminary data.</text>
</comment>
<dbReference type="EMBL" id="LXLI01000024">
    <property type="protein sequence ID" value="OFC92244.1"/>
    <property type="molecule type" value="Genomic_DNA"/>
</dbReference>
<evidence type="ECO:0000313" key="1">
    <source>
        <dbReference type="EMBL" id="OFC92244.1"/>
    </source>
</evidence>